<dbReference type="AlphaFoldDB" id="A0A183GMI5"/>
<accession>A0A183GMI5</accession>
<protein>
    <submittedName>
        <fullName evidence="2">C2H2-type domain-containing protein</fullName>
    </submittedName>
</protein>
<dbReference type="WBParaSite" id="HPBE_0002390501-mRNA-1">
    <property type="protein sequence ID" value="HPBE_0002390501-mRNA-1"/>
    <property type="gene ID" value="HPBE_0002390501"/>
</dbReference>
<name>A0A183GMI5_HELPZ</name>
<keyword evidence="1" id="KW-1185">Reference proteome</keyword>
<reference evidence="2" key="1">
    <citation type="submission" date="2019-09" db="UniProtKB">
        <authorList>
            <consortium name="WormBaseParasite"/>
        </authorList>
    </citation>
    <scope>IDENTIFICATION</scope>
</reference>
<evidence type="ECO:0000313" key="2">
    <source>
        <dbReference type="WBParaSite" id="HPBE_0002390501-mRNA-1"/>
    </source>
</evidence>
<evidence type="ECO:0000313" key="1">
    <source>
        <dbReference type="Proteomes" id="UP000050761"/>
    </source>
</evidence>
<sequence length="274" mass="30079">LLENTPTPFPSYCPECSNGPSSLEGHEKRHIVLPWLARSSANPLKTADGDADLVMSDQGYGLMTTSKVPRAATPQPVLRTCIDANQLDWDKLVVACTFMYNTPHFQHRSGKHDLERNIPILTDSSLHVANPVATLHVAWKTAAVSNDHQRTKYKKQFDALHFSPLTIKLGDHVHLRDFAATLGLSQKLCMPVTEISHPYLTILSISAAQSKSKKVHMNQVKPCFELSGPVFTSPWQPDLEQLALTAADASEVALTGSAHDIDGRQTSLIDISSL</sequence>
<proteinExistence type="predicted"/>
<organism evidence="1 2">
    <name type="scientific">Heligmosomoides polygyrus</name>
    <name type="common">Parasitic roundworm</name>
    <dbReference type="NCBI Taxonomy" id="6339"/>
    <lineage>
        <taxon>Eukaryota</taxon>
        <taxon>Metazoa</taxon>
        <taxon>Ecdysozoa</taxon>
        <taxon>Nematoda</taxon>
        <taxon>Chromadorea</taxon>
        <taxon>Rhabditida</taxon>
        <taxon>Rhabditina</taxon>
        <taxon>Rhabditomorpha</taxon>
        <taxon>Strongyloidea</taxon>
        <taxon>Heligmosomidae</taxon>
        <taxon>Heligmosomoides</taxon>
    </lineage>
</organism>
<dbReference type="Proteomes" id="UP000050761">
    <property type="component" value="Unassembled WGS sequence"/>
</dbReference>